<feature type="chain" id="PRO_5042985502" evidence="1">
    <location>
        <begin position="21"/>
        <end position="120"/>
    </location>
</feature>
<name>A0AAN8WZC5_HALRR</name>
<keyword evidence="1" id="KW-0732">Signal</keyword>
<keyword evidence="3" id="KW-1185">Reference proteome</keyword>
<dbReference type="AlphaFoldDB" id="A0AAN8WZC5"/>
<organism evidence="2 3">
    <name type="scientific">Halocaridina rubra</name>
    <name type="common">Hawaiian red shrimp</name>
    <dbReference type="NCBI Taxonomy" id="373956"/>
    <lineage>
        <taxon>Eukaryota</taxon>
        <taxon>Metazoa</taxon>
        <taxon>Ecdysozoa</taxon>
        <taxon>Arthropoda</taxon>
        <taxon>Crustacea</taxon>
        <taxon>Multicrustacea</taxon>
        <taxon>Malacostraca</taxon>
        <taxon>Eumalacostraca</taxon>
        <taxon>Eucarida</taxon>
        <taxon>Decapoda</taxon>
        <taxon>Pleocyemata</taxon>
        <taxon>Caridea</taxon>
        <taxon>Atyoidea</taxon>
        <taxon>Atyidae</taxon>
        <taxon>Halocaridina</taxon>
    </lineage>
</organism>
<sequence>MAAKILFMVSLALYGSLSNAKEVPRSVNEEPQVFLPENPCSQRGGICGLSSACPLESRFPETGLCPNQQSRGAECCRMVPLNIQDCGQRGGQCVEESACGRAPREQFGICEAGQVCCVFL</sequence>
<feature type="signal peptide" evidence="1">
    <location>
        <begin position="1"/>
        <end position="20"/>
    </location>
</feature>
<proteinExistence type="predicted"/>
<evidence type="ECO:0000313" key="3">
    <source>
        <dbReference type="Proteomes" id="UP001381693"/>
    </source>
</evidence>
<reference evidence="2 3" key="1">
    <citation type="submission" date="2023-11" db="EMBL/GenBank/DDBJ databases">
        <title>Halocaridina rubra genome assembly.</title>
        <authorList>
            <person name="Smith C."/>
        </authorList>
    </citation>
    <scope>NUCLEOTIDE SEQUENCE [LARGE SCALE GENOMIC DNA]</scope>
    <source>
        <strain evidence="2">EP-1</strain>
        <tissue evidence="2">Whole</tissue>
    </source>
</reference>
<evidence type="ECO:0000256" key="1">
    <source>
        <dbReference type="SAM" id="SignalP"/>
    </source>
</evidence>
<gene>
    <name evidence="2" type="ORF">SK128_011179</name>
</gene>
<dbReference type="EMBL" id="JAXCGZ010017012">
    <property type="protein sequence ID" value="KAK7069155.1"/>
    <property type="molecule type" value="Genomic_DNA"/>
</dbReference>
<protein>
    <submittedName>
        <fullName evidence="2">Uncharacterized protein</fullName>
    </submittedName>
</protein>
<evidence type="ECO:0000313" key="2">
    <source>
        <dbReference type="EMBL" id="KAK7069155.1"/>
    </source>
</evidence>
<accession>A0AAN8WZC5</accession>
<comment type="caution">
    <text evidence="2">The sequence shown here is derived from an EMBL/GenBank/DDBJ whole genome shotgun (WGS) entry which is preliminary data.</text>
</comment>
<dbReference type="Proteomes" id="UP001381693">
    <property type="component" value="Unassembled WGS sequence"/>
</dbReference>